<dbReference type="AlphaFoldDB" id="A0A484ZCE1"/>
<name>A0A484ZCE1_9ENTR</name>
<protein>
    <submittedName>
        <fullName evidence="1">Uncharacterized protein</fullName>
    </submittedName>
</protein>
<reference evidence="1 2" key="1">
    <citation type="submission" date="2019-03" db="EMBL/GenBank/DDBJ databases">
        <authorList>
            <consortium name="Pathogen Informatics"/>
        </authorList>
    </citation>
    <scope>NUCLEOTIDE SEQUENCE [LARGE SCALE GENOMIC DNA]</scope>
    <source>
        <strain evidence="1 2">NCTC12126</strain>
    </source>
</reference>
<dbReference type="Proteomes" id="UP000351155">
    <property type="component" value="Unassembled WGS sequence"/>
</dbReference>
<evidence type="ECO:0000313" key="1">
    <source>
        <dbReference type="EMBL" id="VFS45123.1"/>
    </source>
</evidence>
<dbReference type="EMBL" id="CAADIW010000087">
    <property type="protein sequence ID" value="VFS45123.1"/>
    <property type="molecule type" value="Genomic_DNA"/>
</dbReference>
<proteinExistence type="predicted"/>
<accession>A0A484ZCE1</accession>
<organism evidence="1 2">
    <name type="scientific">Enterobacter cancerogenus</name>
    <dbReference type="NCBI Taxonomy" id="69218"/>
    <lineage>
        <taxon>Bacteria</taxon>
        <taxon>Pseudomonadati</taxon>
        <taxon>Pseudomonadota</taxon>
        <taxon>Gammaproteobacteria</taxon>
        <taxon>Enterobacterales</taxon>
        <taxon>Enterobacteriaceae</taxon>
        <taxon>Enterobacter</taxon>
        <taxon>Enterobacter cloacae complex</taxon>
    </lineage>
</organism>
<sequence>MSSRRIAQQRYRIFAVARQQGRQQIIILAKAAAGVPRRTVFRAILKAGKGFLQFRKRLQTRSQRLIVCGGLMNLLLCGRYQTAVGGEGDHHRNAPSHHQYNDRTQEYFWGADAGLTRAQARRERLHRISNNVPAVILTPVVFHAARGSR</sequence>
<evidence type="ECO:0000313" key="2">
    <source>
        <dbReference type="Proteomes" id="UP000351155"/>
    </source>
</evidence>
<gene>
    <name evidence="1" type="ORF">NCTC12126_06441</name>
</gene>